<dbReference type="AlphaFoldDB" id="A0AA36HWP9"/>
<sequence>MGVLESLMEPEYQLYRLQVDCEDVGHAGIARTRTYVIMRHVQTTDCLYDPMDLYEQVREYIMPRARTQPRDYMIATSEEIALEAMSVARSRKLVYRPGLEDLTYLLNEREQGVLDYACAEYRRRFNTDPYMDPNLAVFLGDNPSYALTWSAVSGKALDVQL</sequence>
<proteinExistence type="predicted"/>
<name>A0AA36HWP9_9DINO</name>
<dbReference type="Proteomes" id="UP001178507">
    <property type="component" value="Unassembled WGS sequence"/>
</dbReference>
<evidence type="ECO:0000313" key="1">
    <source>
        <dbReference type="EMBL" id="CAJ1375573.1"/>
    </source>
</evidence>
<comment type="caution">
    <text evidence="1">The sequence shown here is derived from an EMBL/GenBank/DDBJ whole genome shotgun (WGS) entry which is preliminary data.</text>
</comment>
<dbReference type="EMBL" id="CAUJNA010000331">
    <property type="protein sequence ID" value="CAJ1375573.1"/>
    <property type="molecule type" value="Genomic_DNA"/>
</dbReference>
<protein>
    <submittedName>
        <fullName evidence="1">Uncharacterized protein</fullName>
    </submittedName>
</protein>
<accession>A0AA36HWP9</accession>
<keyword evidence="2" id="KW-1185">Reference proteome</keyword>
<gene>
    <name evidence="1" type="ORF">EVOR1521_LOCUS4827</name>
</gene>
<organism evidence="1 2">
    <name type="scientific">Effrenium voratum</name>
    <dbReference type="NCBI Taxonomy" id="2562239"/>
    <lineage>
        <taxon>Eukaryota</taxon>
        <taxon>Sar</taxon>
        <taxon>Alveolata</taxon>
        <taxon>Dinophyceae</taxon>
        <taxon>Suessiales</taxon>
        <taxon>Symbiodiniaceae</taxon>
        <taxon>Effrenium</taxon>
    </lineage>
</organism>
<evidence type="ECO:0000313" key="2">
    <source>
        <dbReference type="Proteomes" id="UP001178507"/>
    </source>
</evidence>
<reference evidence="1" key="1">
    <citation type="submission" date="2023-08" db="EMBL/GenBank/DDBJ databases">
        <authorList>
            <person name="Chen Y."/>
            <person name="Shah S."/>
            <person name="Dougan E. K."/>
            <person name="Thang M."/>
            <person name="Chan C."/>
        </authorList>
    </citation>
    <scope>NUCLEOTIDE SEQUENCE</scope>
</reference>